<sequence>MLKNKLVGKIIGWSIFFFAIIFNTHINAQTNTKDKEAIEAKASSWVASLNLNDKAKVERVTNLIATHLEAVRDWNNTHSFTSVPAGINPETGNKLSDLDRQIIVNSTIPSSVHENLMNGLRKDLNEQQVDAILDKYTVGKVAFTLKGYEAIVPDLTDKEKEVIISNLKTAREQAIDYKSMKQISAIFGIYKSKNEQYLNDNGRNWRQLYKAYYNKMKAEKAAKKVK</sequence>
<organism evidence="2 3">
    <name type="scientific">Arachidicoccus soli</name>
    <dbReference type="NCBI Taxonomy" id="2341117"/>
    <lineage>
        <taxon>Bacteria</taxon>
        <taxon>Pseudomonadati</taxon>
        <taxon>Bacteroidota</taxon>
        <taxon>Chitinophagia</taxon>
        <taxon>Chitinophagales</taxon>
        <taxon>Chitinophagaceae</taxon>
        <taxon>Arachidicoccus</taxon>
    </lineage>
</organism>
<keyword evidence="3" id="KW-1185">Reference proteome</keyword>
<keyword evidence="1" id="KW-0472">Membrane</keyword>
<protein>
    <submittedName>
        <fullName evidence="2">DUF3826 domain-containing protein</fullName>
    </submittedName>
</protein>
<dbReference type="OrthoDB" id="1345252at2"/>
<dbReference type="KEGG" id="ark:D6B99_08595"/>
<dbReference type="RefSeq" id="WP_119987034.1">
    <property type="nucleotide sequence ID" value="NZ_CP032489.1"/>
</dbReference>
<dbReference type="Pfam" id="PF12875">
    <property type="entry name" value="DUF3826"/>
    <property type="match status" value="1"/>
</dbReference>
<evidence type="ECO:0000313" key="3">
    <source>
        <dbReference type="Proteomes" id="UP000266118"/>
    </source>
</evidence>
<dbReference type="EMBL" id="CP032489">
    <property type="protein sequence ID" value="AYD47658.1"/>
    <property type="molecule type" value="Genomic_DNA"/>
</dbReference>
<accession>A0A386HNZ1</accession>
<dbReference type="AlphaFoldDB" id="A0A386HNZ1"/>
<dbReference type="InterPro" id="IPR024284">
    <property type="entry name" value="DUF3826"/>
</dbReference>
<keyword evidence="1" id="KW-0812">Transmembrane</keyword>
<feature type="transmembrane region" description="Helical" evidence="1">
    <location>
        <begin position="6"/>
        <end position="26"/>
    </location>
</feature>
<keyword evidence="1" id="KW-1133">Transmembrane helix</keyword>
<reference evidence="2 3" key="1">
    <citation type="submission" date="2018-09" db="EMBL/GenBank/DDBJ databases">
        <title>Arachidicoccus sp. nov., a bacterium isolated from soil.</title>
        <authorList>
            <person name="Weon H.-Y."/>
            <person name="Kwon S.-W."/>
            <person name="Lee S.A."/>
        </authorList>
    </citation>
    <scope>NUCLEOTIDE SEQUENCE [LARGE SCALE GENOMIC DNA]</scope>
    <source>
        <strain evidence="2 3">KIS59-12</strain>
    </source>
</reference>
<gene>
    <name evidence="2" type="ORF">D6B99_08595</name>
</gene>
<dbReference type="Proteomes" id="UP000266118">
    <property type="component" value="Chromosome"/>
</dbReference>
<evidence type="ECO:0000313" key="2">
    <source>
        <dbReference type="EMBL" id="AYD47658.1"/>
    </source>
</evidence>
<evidence type="ECO:0000256" key="1">
    <source>
        <dbReference type="SAM" id="Phobius"/>
    </source>
</evidence>
<proteinExistence type="predicted"/>
<name>A0A386HNZ1_9BACT</name>